<evidence type="ECO:0000313" key="5">
    <source>
        <dbReference type="RefSeq" id="XP_027090124.1"/>
    </source>
</evidence>
<dbReference type="InterPro" id="IPR000719">
    <property type="entry name" value="Prot_kinase_dom"/>
</dbReference>
<dbReference type="GO" id="GO:0007166">
    <property type="term" value="P:cell surface receptor signaling pathway"/>
    <property type="evidence" value="ECO:0007669"/>
    <property type="project" value="InterPro"/>
</dbReference>
<evidence type="ECO:0000256" key="2">
    <source>
        <dbReference type="ARBA" id="ARBA00022840"/>
    </source>
</evidence>
<proteinExistence type="predicted"/>
<gene>
    <name evidence="5 6" type="primary">LOC113711147</name>
</gene>
<sequence length="342" mass="38674">MIPLFRKRQKEDETSPFFLENGGALLEELMASFGGRYENPIRTFSLKELLGATKDFTEKVFLGDSGCMFRGSLGEKQIFVKRFCEYEAISPHVFRGPIRDITVSSQMSHVKNILKLRGCCLELKFPALVYECSATQLLADLLYYPDDEKLLSWKSRMQIAKGIANAITYLHNAFATPIVYRNLKPSTVILDKDGTPKLFDFSLSVKLPPGKSQVEDVVMGTWGFVDPEHLESGIVTEKTDVYSMGVLLLVLLTGKEAMCKNHGGEKVDIVDYVKYYIDKNQSNNILDPRIWTEGNVMQDKQFQAFLDLAMMCTQTKAPNRPDMIQVAKELCKIENCANHGQH</sequence>
<dbReference type="Pfam" id="PF00069">
    <property type="entry name" value="Pkinase"/>
    <property type="match status" value="1"/>
</dbReference>
<evidence type="ECO:0000313" key="6">
    <source>
        <dbReference type="RefSeq" id="XP_071923952.1"/>
    </source>
</evidence>
<dbReference type="AlphaFoldDB" id="A0A6P6UHY5"/>
<dbReference type="PANTHER" id="PTHR27005:SF466">
    <property type="entry name" value="NON-FUNCTIONAL PSEUDOKINASE ZED1-LIKE"/>
    <property type="match status" value="1"/>
</dbReference>
<reference evidence="4" key="1">
    <citation type="journal article" date="2025" name="Foods">
        <title>Unveiling the Microbial Signatures of Arabica Coffee Cherries: Insights into Ripeness Specific Diversity, Functional Traits, and Implications for Quality and Safety.</title>
        <authorList>
            <consortium name="RefSeq"/>
            <person name="Tenea G.N."/>
            <person name="Cifuentes V."/>
            <person name="Reyes P."/>
            <person name="Cevallos-Vallejos M."/>
        </authorList>
    </citation>
    <scope>NUCLEOTIDE SEQUENCE [LARGE SCALE GENOMIC DNA]</scope>
</reference>
<keyword evidence="1" id="KW-0547">Nucleotide-binding</keyword>
<organism evidence="4 5">
    <name type="scientific">Coffea arabica</name>
    <name type="common">Arabian coffee</name>
    <dbReference type="NCBI Taxonomy" id="13443"/>
    <lineage>
        <taxon>Eukaryota</taxon>
        <taxon>Viridiplantae</taxon>
        <taxon>Streptophyta</taxon>
        <taxon>Embryophyta</taxon>
        <taxon>Tracheophyta</taxon>
        <taxon>Spermatophyta</taxon>
        <taxon>Magnoliopsida</taxon>
        <taxon>eudicotyledons</taxon>
        <taxon>Gunneridae</taxon>
        <taxon>Pentapetalae</taxon>
        <taxon>asterids</taxon>
        <taxon>lamiids</taxon>
        <taxon>Gentianales</taxon>
        <taxon>Rubiaceae</taxon>
        <taxon>Ixoroideae</taxon>
        <taxon>Gardenieae complex</taxon>
        <taxon>Bertiereae - Coffeeae clade</taxon>
        <taxon>Coffeeae</taxon>
        <taxon>Coffea</taxon>
    </lineage>
</organism>
<evidence type="ECO:0000313" key="4">
    <source>
        <dbReference type="Proteomes" id="UP001652660"/>
    </source>
</evidence>
<keyword evidence="4" id="KW-1185">Reference proteome</keyword>
<dbReference type="GO" id="GO:0004674">
    <property type="term" value="F:protein serine/threonine kinase activity"/>
    <property type="evidence" value="ECO:0007669"/>
    <property type="project" value="TreeGrafter"/>
</dbReference>
<dbReference type="Gene3D" id="1.10.510.10">
    <property type="entry name" value="Transferase(Phosphotransferase) domain 1"/>
    <property type="match status" value="1"/>
</dbReference>
<evidence type="ECO:0000256" key="1">
    <source>
        <dbReference type="ARBA" id="ARBA00022741"/>
    </source>
</evidence>
<dbReference type="RefSeq" id="XP_071923952.1">
    <property type="nucleotide sequence ID" value="XM_072067851.1"/>
</dbReference>
<dbReference type="OrthoDB" id="75710at2759"/>
<dbReference type="GeneID" id="113711147"/>
<dbReference type="Gene3D" id="3.30.200.20">
    <property type="entry name" value="Phosphorylase Kinase, domain 1"/>
    <property type="match status" value="1"/>
</dbReference>
<keyword evidence="6" id="KW-0418">Kinase</keyword>
<dbReference type="InterPro" id="IPR011009">
    <property type="entry name" value="Kinase-like_dom_sf"/>
</dbReference>
<dbReference type="RefSeq" id="XP_027090124.1">
    <property type="nucleotide sequence ID" value="XM_027234323.1"/>
</dbReference>
<dbReference type="InterPro" id="IPR045274">
    <property type="entry name" value="WAK-like"/>
</dbReference>
<evidence type="ECO:0000259" key="3">
    <source>
        <dbReference type="PROSITE" id="PS50011"/>
    </source>
</evidence>
<dbReference type="GO" id="GO:0005524">
    <property type="term" value="F:ATP binding"/>
    <property type="evidence" value="ECO:0007669"/>
    <property type="project" value="UniProtKB-KW"/>
</dbReference>
<dbReference type="Proteomes" id="UP001652660">
    <property type="component" value="Chromosome 10e"/>
</dbReference>
<keyword evidence="2" id="KW-0067">ATP-binding</keyword>
<dbReference type="SUPFAM" id="SSF56112">
    <property type="entry name" value="Protein kinase-like (PK-like)"/>
    <property type="match status" value="1"/>
</dbReference>
<name>A0A6P6UHY5_COFAR</name>
<protein>
    <submittedName>
        <fullName evidence="5">Non-functional pseudokinase ZED1-like isoform X1</fullName>
    </submittedName>
    <submittedName>
        <fullName evidence="6">Serine/threonine-protein kinase ZRK1 isoform X1</fullName>
    </submittedName>
</protein>
<dbReference type="PANTHER" id="PTHR27005">
    <property type="entry name" value="WALL-ASSOCIATED RECEPTOR KINASE-LIKE 21"/>
    <property type="match status" value="1"/>
</dbReference>
<feature type="domain" description="Protein kinase" evidence="3">
    <location>
        <begin position="54"/>
        <end position="342"/>
    </location>
</feature>
<accession>A0A6P6UHY5</accession>
<keyword evidence="6" id="KW-0808">Transferase</keyword>
<dbReference type="GO" id="GO:0005886">
    <property type="term" value="C:plasma membrane"/>
    <property type="evidence" value="ECO:0007669"/>
    <property type="project" value="TreeGrafter"/>
</dbReference>
<dbReference type="PROSITE" id="PS50011">
    <property type="entry name" value="PROTEIN_KINASE_DOM"/>
    <property type="match status" value="1"/>
</dbReference>
<reference evidence="5" key="2">
    <citation type="submission" date="2025-04" db="UniProtKB">
        <authorList>
            <consortium name="RefSeq"/>
        </authorList>
    </citation>
    <scope>IDENTIFICATION</scope>
    <source>
        <tissue evidence="5 6">Leaves</tissue>
    </source>
</reference>